<dbReference type="SMART" id="SM00404">
    <property type="entry name" value="PTPc_motif"/>
    <property type="match status" value="1"/>
</dbReference>
<dbReference type="Gene3D" id="3.90.190.10">
    <property type="entry name" value="Protein tyrosine phosphatase superfamily"/>
    <property type="match status" value="1"/>
</dbReference>
<keyword evidence="7" id="KW-0594">Phospholipid biosynthesis</keyword>
<dbReference type="SMART" id="SM00195">
    <property type="entry name" value="DSPc"/>
    <property type="match status" value="1"/>
</dbReference>
<evidence type="ECO:0000256" key="14">
    <source>
        <dbReference type="ARBA" id="ARBA00053902"/>
    </source>
</evidence>
<feature type="domain" description="Tyrosine-protein phosphatase" evidence="17">
    <location>
        <begin position="623"/>
        <end position="770"/>
    </location>
</feature>
<evidence type="ECO:0000256" key="4">
    <source>
        <dbReference type="ARBA" id="ARBA00022801"/>
    </source>
</evidence>
<evidence type="ECO:0000256" key="9">
    <source>
        <dbReference type="ARBA" id="ARBA00024192"/>
    </source>
</evidence>
<dbReference type="GO" id="GO:0048364">
    <property type="term" value="P:root development"/>
    <property type="evidence" value="ECO:0007669"/>
    <property type="project" value="UniProtKB-ARBA"/>
</dbReference>
<dbReference type="InterPro" id="IPR029021">
    <property type="entry name" value="Prot-tyrosine_phosphatase-like"/>
</dbReference>
<dbReference type="InterPro" id="IPR044596">
    <property type="entry name" value="PTPMT1-like"/>
</dbReference>
<comment type="catalytic activity">
    <reaction evidence="12">
        <text>O-phospho-L-threonyl-[protein] + H2O = L-threonyl-[protein] + phosphate</text>
        <dbReference type="Rhea" id="RHEA:47004"/>
        <dbReference type="Rhea" id="RHEA-COMP:11060"/>
        <dbReference type="Rhea" id="RHEA-COMP:11605"/>
        <dbReference type="ChEBI" id="CHEBI:15377"/>
        <dbReference type="ChEBI" id="CHEBI:30013"/>
        <dbReference type="ChEBI" id="CHEBI:43474"/>
        <dbReference type="ChEBI" id="CHEBI:61977"/>
        <dbReference type="EC" id="3.1.3.16"/>
    </reaction>
</comment>
<dbReference type="InterPro" id="IPR016130">
    <property type="entry name" value="Tyr_Pase_AS"/>
</dbReference>
<evidence type="ECO:0000256" key="8">
    <source>
        <dbReference type="ARBA" id="ARBA00023264"/>
    </source>
</evidence>
<keyword evidence="20" id="KW-1185">Reference proteome</keyword>
<dbReference type="PROSITE" id="PS00383">
    <property type="entry name" value="TYR_PHOSPHATASE_1"/>
    <property type="match status" value="1"/>
</dbReference>
<dbReference type="STRING" id="85681.V4TYI0"/>
<evidence type="ECO:0000256" key="1">
    <source>
        <dbReference type="ARBA" id="ARBA00005189"/>
    </source>
</evidence>
<dbReference type="CDD" id="cd14524">
    <property type="entry name" value="PTPMT1"/>
    <property type="match status" value="1"/>
</dbReference>
<keyword evidence="4" id="KW-0378">Hydrolase</keyword>
<accession>V4TYI0</accession>
<reference evidence="19 20" key="1">
    <citation type="submission" date="2013-10" db="EMBL/GenBank/DDBJ databases">
        <authorList>
            <consortium name="International Citrus Genome Consortium"/>
            <person name="Jenkins J."/>
            <person name="Schmutz J."/>
            <person name="Prochnik S."/>
            <person name="Rokhsar D."/>
            <person name="Gmitter F."/>
            <person name="Ollitrault P."/>
            <person name="Machado M."/>
            <person name="Talon M."/>
            <person name="Wincker P."/>
            <person name="Jaillon O."/>
            <person name="Morgante M."/>
        </authorList>
    </citation>
    <scope>NUCLEOTIDE SEQUENCE</scope>
    <source>
        <strain evidence="20">cv. Clemenules</strain>
    </source>
</reference>
<comment type="pathway">
    <text evidence="1">Lipid metabolism.</text>
</comment>
<feature type="transmembrane region" description="Helical" evidence="16">
    <location>
        <begin position="35"/>
        <end position="55"/>
    </location>
</feature>
<dbReference type="GO" id="GO:0004722">
    <property type="term" value="F:protein serine/threonine phosphatase activity"/>
    <property type="evidence" value="ECO:0007669"/>
    <property type="project" value="UniProtKB-EC"/>
</dbReference>
<dbReference type="KEGG" id="cic:CICLE_v10024461mg"/>
<comment type="function">
    <text evidence="14">Exhibits phosphatidylglycerophosphate phosphatase activity. Involved in root growth and columella cells organization. May possess protein phosphatase activity.</text>
</comment>
<feature type="compositionally biased region" description="Basic and acidic residues" evidence="15">
    <location>
        <begin position="389"/>
        <end position="411"/>
    </location>
</feature>
<feature type="compositionally biased region" description="Basic and acidic residues" evidence="15">
    <location>
        <begin position="515"/>
        <end position="541"/>
    </location>
</feature>
<name>V4TYI0_CITCL</name>
<dbReference type="FunFam" id="3.90.190.10:FF:000051">
    <property type="entry name" value="Dual specificity phosphatase domain protein"/>
    <property type="match status" value="1"/>
</dbReference>
<keyword evidence="6" id="KW-0443">Lipid metabolism</keyword>
<comment type="similarity">
    <text evidence="2">Belongs to the protein-tyrosine phosphatase family. Non-receptor class dual specificity subfamily.</text>
</comment>
<keyword evidence="16" id="KW-0812">Transmembrane</keyword>
<dbReference type="FunCoup" id="V4TYI0">
    <property type="interactions" value="1241"/>
</dbReference>
<dbReference type="Pfam" id="PF00782">
    <property type="entry name" value="DSPc"/>
    <property type="match status" value="1"/>
</dbReference>
<keyword evidence="16" id="KW-1133">Transmembrane helix</keyword>
<comment type="pathway">
    <text evidence="9">Phospholipid metabolism; phosphatidylglycerol biosynthesis; phosphatidylglycerol from CDP-diacylglycerol: step 2/2.</text>
</comment>
<dbReference type="SUPFAM" id="SSF52799">
    <property type="entry name" value="(Phosphotyrosine protein) phosphatases II"/>
    <property type="match status" value="1"/>
</dbReference>
<feature type="compositionally biased region" description="Acidic residues" evidence="15">
    <location>
        <begin position="339"/>
        <end position="348"/>
    </location>
</feature>
<feature type="region of interest" description="Disordered" evidence="15">
    <location>
        <begin position="389"/>
        <end position="460"/>
    </location>
</feature>
<dbReference type="InterPro" id="IPR003595">
    <property type="entry name" value="Tyr_Pase_cat"/>
</dbReference>
<evidence type="ECO:0000313" key="19">
    <source>
        <dbReference type="EMBL" id="ESR58637.1"/>
    </source>
</evidence>
<evidence type="ECO:0000256" key="2">
    <source>
        <dbReference type="ARBA" id="ARBA00008601"/>
    </source>
</evidence>
<feature type="region of interest" description="Disordered" evidence="15">
    <location>
        <begin position="214"/>
        <end position="238"/>
    </location>
</feature>
<evidence type="ECO:0000256" key="16">
    <source>
        <dbReference type="SAM" id="Phobius"/>
    </source>
</evidence>
<proteinExistence type="inferred from homology"/>
<dbReference type="PANTHER" id="PTHR34059:SF6">
    <property type="entry name" value="DUF4408 DOMAIN-CONTAINING PROTEIN"/>
    <property type="match status" value="1"/>
</dbReference>
<dbReference type="Proteomes" id="UP000030687">
    <property type="component" value="Unassembled WGS sequence"/>
</dbReference>
<dbReference type="AlphaFoldDB" id="V4TYI0"/>
<protein>
    <recommendedName>
        <fullName evidence="10">phosphatidylglycerophosphatase</fullName>
        <ecNumber evidence="10">3.1.3.27</ecNumber>
    </recommendedName>
</protein>
<evidence type="ECO:0000259" key="17">
    <source>
        <dbReference type="PROSITE" id="PS50054"/>
    </source>
</evidence>
<organism evidence="19 20">
    <name type="scientific">Citrus clementina</name>
    <name type="common">Clementine</name>
    <name type="synonym">Citrus deliciosa x Citrus sinensis</name>
    <dbReference type="NCBI Taxonomy" id="85681"/>
    <lineage>
        <taxon>Eukaryota</taxon>
        <taxon>Viridiplantae</taxon>
        <taxon>Streptophyta</taxon>
        <taxon>Embryophyta</taxon>
        <taxon>Tracheophyta</taxon>
        <taxon>Spermatophyta</taxon>
        <taxon>Magnoliopsida</taxon>
        <taxon>eudicotyledons</taxon>
        <taxon>Gunneridae</taxon>
        <taxon>Pentapetalae</taxon>
        <taxon>rosids</taxon>
        <taxon>malvids</taxon>
        <taxon>Sapindales</taxon>
        <taxon>Rutaceae</taxon>
        <taxon>Aurantioideae</taxon>
        <taxon>Citrus</taxon>
    </lineage>
</organism>
<evidence type="ECO:0000256" key="13">
    <source>
        <dbReference type="ARBA" id="ARBA00050944"/>
    </source>
</evidence>
<dbReference type="eggNOG" id="KOG1719">
    <property type="taxonomic scope" value="Eukaryota"/>
</dbReference>
<sequence>MADSEHSFAKTRLPGELNSSAELKGRKSVGQVKSFTHFLGKFLFFALFLIAIPLFPSQAPDFINQTVLTKFWELVHLLFVGLAVSYGLFCRRNDDGDIETHSNNTDDSYSYVSRVLHVSSLFDNGFDNSYGFNEKYAYQTGCSDSGSSVIGDQSKNNVSQAWNYSQYVQSESMVVVNQENCAVNEYGESELMMDHKPLGLPVRSLRSGVRNQDFSEINNGTESSSVSTSSSISPKESIENTFGEVSPLNLENKCNEGESAALSSPIPWRSISGRIEMRENVGIASHPSHFRPHSVDETQFESLKSQSFWSTENFSSQISSMSDSPNRLSPSHAVSSELENQEMEDLGEEQSYRNSYPPASMPTNGKASLNAFHIRRYTSGSLFEKNVQKSFEDNSKNRDESQRKDQLDNQEWRSGSLKWNGSLDKASSRGKSVRTFRSRRYEPEAAKRGEKSGNCISNDVGKPKEEIEAVCKGKSEMANGGLDNLSASAKKQDVDYHFPMPKPTHSQFQKRKNKEHSQRVAVESKEISESKAENYEVKSDEGSMTNSGNDAEPDPMTNRMYIEEVKSWEDQDHDQLNGDLSCTKDVVVSDAKRILVGAGARVLFYPTLLYNVVRNKIQSEFRWWDRVDQFIILGAVPFPADVLRLKELGVSGVVTLNESYETLVPTSLYHDHNIDHLVIPTRDYLFAPSFADICQAVDFIHENASLGKTTYVHCKAGRGRSTTIVLCYLVEHRQMAPEAAYEYVRSIRPRVLLASSQWQAVQDYYLQKVKKIGNSDCITLRTSLPFPVDQDSESFDDGSVVVVTETDLDGYDASYDSVNQLSLDYHVSGLGGRRTIKRQDRSSETQWGMIN</sequence>
<evidence type="ECO:0000256" key="12">
    <source>
        <dbReference type="ARBA" id="ARBA00048336"/>
    </source>
</evidence>
<keyword evidence="3" id="KW-0444">Lipid biosynthesis</keyword>
<dbReference type="InterPro" id="IPR000387">
    <property type="entry name" value="Tyr_Pase_dom"/>
</dbReference>
<dbReference type="OMA" id="NCAVNEY"/>
<dbReference type="InterPro" id="IPR020422">
    <property type="entry name" value="TYR_PHOSPHATASE_DUAL_dom"/>
</dbReference>
<dbReference type="GO" id="GO:0008962">
    <property type="term" value="F:phosphatidylglycerophosphatase activity"/>
    <property type="evidence" value="ECO:0007669"/>
    <property type="project" value="UniProtKB-EC"/>
</dbReference>
<evidence type="ECO:0000256" key="6">
    <source>
        <dbReference type="ARBA" id="ARBA00023098"/>
    </source>
</evidence>
<comment type="catalytic activity">
    <reaction evidence="13">
        <text>a 1,2-diacyl-sn-glycero-3-phospho-(1'-sn-glycero-3'-phosphate) + H2O = a 1,2-diacyl-sn-glycero-3-phospho-(1'-sn-glycerol) + phosphate</text>
        <dbReference type="Rhea" id="RHEA:33751"/>
        <dbReference type="ChEBI" id="CHEBI:15377"/>
        <dbReference type="ChEBI" id="CHEBI:43474"/>
        <dbReference type="ChEBI" id="CHEBI:60110"/>
        <dbReference type="ChEBI" id="CHEBI:64716"/>
        <dbReference type="EC" id="3.1.3.27"/>
    </reaction>
    <physiologicalReaction direction="left-to-right" evidence="13">
        <dbReference type="Rhea" id="RHEA:33752"/>
    </physiologicalReaction>
</comment>
<evidence type="ECO:0000256" key="7">
    <source>
        <dbReference type="ARBA" id="ARBA00023209"/>
    </source>
</evidence>
<feature type="domain" description="Tyrosine specific protein phosphatases" evidence="18">
    <location>
        <begin position="691"/>
        <end position="759"/>
    </location>
</feature>
<evidence type="ECO:0000256" key="10">
    <source>
        <dbReference type="ARBA" id="ARBA00024224"/>
    </source>
</evidence>
<evidence type="ECO:0000256" key="5">
    <source>
        <dbReference type="ARBA" id="ARBA00022912"/>
    </source>
</evidence>
<evidence type="ECO:0000256" key="3">
    <source>
        <dbReference type="ARBA" id="ARBA00022516"/>
    </source>
</evidence>
<evidence type="ECO:0000259" key="18">
    <source>
        <dbReference type="PROSITE" id="PS50056"/>
    </source>
</evidence>
<keyword evidence="16" id="KW-0472">Membrane</keyword>
<dbReference type="InParanoid" id="V4TYI0"/>
<evidence type="ECO:0000256" key="15">
    <source>
        <dbReference type="SAM" id="MobiDB-lite"/>
    </source>
</evidence>
<keyword evidence="8" id="KW-1208">Phospholipid metabolism</keyword>
<dbReference type="Gramene" id="ESR58637">
    <property type="protein sequence ID" value="ESR58637"/>
    <property type="gene ID" value="CICLE_v10024461mg"/>
</dbReference>
<feature type="region of interest" description="Disordered" evidence="15">
    <location>
        <begin position="501"/>
        <end position="556"/>
    </location>
</feature>
<evidence type="ECO:0000313" key="20">
    <source>
        <dbReference type="Proteomes" id="UP000030687"/>
    </source>
</evidence>
<comment type="catalytic activity">
    <reaction evidence="11">
        <text>O-phospho-L-seryl-[protein] + H2O = L-seryl-[protein] + phosphate</text>
        <dbReference type="Rhea" id="RHEA:20629"/>
        <dbReference type="Rhea" id="RHEA-COMP:9863"/>
        <dbReference type="Rhea" id="RHEA-COMP:11604"/>
        <dbReference type="ChEBI" id="CHEBI:15377"/>
        <dbReference type="ChEBI" id="CHEBI:29999"/>
        <dbReference type="ChEBI" id="CHEBI:43474"/>
        <dbReference type="ChEBI" id="CHEBI:83421"/>
        <dbReference type="EC" id="3.1.3.16"/>
    </reaction>
</comment>
<dbReference type="PROSITE" id="PS50054">
    <property type="entry name" value="TYR_PHOSPHATASE_DUAL"/>
    <property type="match status" value="1"/>
</dbReference>
<evidence type="ECO:0000256" key="11">
    <source>
        <dbReference type="ARBA" id="ARBA00047761"/>
    </source>
</evidence>
<feature type="compositionally biased region" description="Polar residues" evidence="15">
    <location>
        <begin position="319"/>
        <end position="338"/>
    </location>
</feature>
<dbReference type="PANTHER" id="PTHR34059">
    <property type="entry name" value="EXPRESSED PROTEIN"/>
    <property type="match status" value="1"/>
</dbReference>
<keyword evidence="5" id="KW-0904">Protein phosphatase</keyword>
<gene>
    <name evidence="19" type="ORF">CICLE_v10024461mg</name>
</gene>
<feature type="compositionally biased region" description="Low complexity" evidence="15">
    <location>
        <begin position="223"/>
        <end position="235"/>
    </location>
</feature>
<dbReference type="EC" id="3.1.3.27" evidence="10"/>
<feature type="compositionally biased region" description="Basic and acidic residues" evidence="15">
    <location>
        <begin position="439"/>
        <end position="451"/>
    </location>
</feature>
<dbReference type="InterPro" id="IPR000340">
    <property type="entry name" value="Dual-sp_phosphatase_cat-dom"/>
</dbReference>
<dbReference type="GO" id="GO:0008654">
    <property type="term" value="P:phospholipid biosynthetic process"/>
    <property type="evidence" value="ECO:0007669"/>
    <property type="project" value="UniProtKB-KW"/>
</dbReference>
<feature type="region of interest" description="Disordered" evidence="15">
    <location>
        <begin position="319"/>
        <end position="367"/>
    </location>
</feature>
<dbReference type="PROSITE" id="PS50056">
    <property type="entry name" value="TYR_PHOSPHATASE_2"/>
    <property type="match status" value="1"/>
</dbReference>
<dbReference type="EMBL" id="KI536661">
    <property type="protein sequence ID" value="ESR58637.1"/>
    <property type="molecule type" value="Genomic_DNA"/>
</dbReference>